<sequence length="94" mass="11280">MKYFLFSEFSRRNVSIKIFYEKKGIAVMNNSHNHQQQENHKINGGSHKRQFSMKLINQLSYANLVWLQERALWRTFLVLVAFLRFSPHQPKNVN</sequence>
<gene>
    <name evidence="1" type="ORF">AAJ76_5000028107</name>
</gene>
<dbReference type="VEuPathDB" id="MicrosporidiaDB:AAJ76_5000028107"/>
<evidence type="ECO:0000313" key="2">
    <source>
        <dbReference type="Proteomes" id="UP000034350"/>
    </source>
</evidence>
<protein>
    <submittedName>
        <fullName evidence="1">Uncharacterized protein</fullName>
    </submittedName>
</protein>
<dbReference type="AlphaFoldDB" id="A0A0F9WAU4"/>
<dbReference type="RefSeq" id="XP_024330453.1">
    <property type="nucleotide sequence ID" value="XM_024475796.1"/>
</dbReference>
<dbReference type="EMBL" id="JPQZ01000050">
    <property type="protein sequence ID" value="KKO74711.1"/>
    <property type="molecule type" value="Genomic_DNA"/>
</dbReference>
<dbReference type="GeneID" id="36320743"/>
<proteinExistence type="predicted"/>
<evidence type="ECO:0000313" key="1">
    <source>
        <dbReference type="EMBL" id="KKO74711.1"/>
    </source>
</evidence>
<accession>A0A0F9WAU4</accession>
<reference evidence="1 2" key="1">
    <citation type="journal article" date="2015" name="Environ. Microbiol.">
        <title>Genome analyses suggest the presence of polyploidy and recent human-driven expansions in eight global populations of the honeybee pathogen Nosema ceranae.</title>
        <authorList>
            <person name="Pelin A."/>
            <person name="Selman M."/>
            <person name="Aris-Brosou S."/>
            <person name="Farinelli L."/>
            <person name="Corradi N."/>
        </authorList>
    </citation>
    <scope>NUCLEOTIDE SEQUENCE [LARGE SCALE GENOMIC DNA]</scope>
    <source>
        <strain evidence="1 2">PA08 1199</strain>
    </source>
</reference>
<organism evidence="1 2">
    <name type="scientific">Vairimorpha ceranae</name>
    <dbReference type="NCBI Taxonomy" id="40302"/>
    <lineage>
        <taxon>Eukaryota</taxon>
        <taxon>Fungi</taxon>
        <taxon>Fungi incertae sedis</taxon>
        <taxon>Microsporidia</taxon>
        <taxon>Nosematidae</taxon>
        <taxon>Vairimorpha</taxon>
    </lineage>
</organism>
<comment type="caution">
    <text evidence="1">The sequence shown here is derived from an EMBL/GenBank/DDBJ whole genome shotgun (WGS) entry which is preliminary data.</text>
</comment>
<keyword evidence="2" id="KW-1185">Reference proteome</keyword>
<dbReference type="Proteomes" id="UP000034350">
    <property type="component" value="Unassembled WGS sequence"/>
</dbReference>
<name>A0A0F9WAU4_9MICR</name>